<sequence length="236" mass="26115">MTEEEIDVCVTVHIHGSVSGRKQFHLPRASRDFLEEPSWQEDRSSASVTERLTAEQREQSLCPRQELLLGAAVMKQSIPEPYHTASPRTSHHSLTAQGTEKQDLQLGRPHAKSAPTRQEKRTNQCFRGPTGPGLCLQWSGIDGWEAGSQQMKPHHTCKSEQEINESFQQCSAAQRLPSAAANLPALLTPSVSAILAIALSCKKEEALGQGIPDQAKPHLEELKTEWEKPILLCVVF</sequence>
<name>A0ABN8ZGZ4_RANTA</name>
<organism evidence="2 3">
    <name type="scientific">Rangifer tarandus platyrhynchus</name>
    <name type="common">Svalbard reindeer</name>
    <dbReference type="NCBI Taxonomy" id="3082113"/>
    <lineage>
        <taxon>Eukaryota</taxon>
        <taxon>Metazoa</taxon>
        <taxon>Chordata</taxon>
        <taxon>Craniata</taxon>
        <taxon>Vertebrata</taxon>
        <taxon>Euteleostomi</taxon>
        <taxon>Mammalia</taxon>
        <taxon>Eutheria</taxon>
        <taxon>Laurasiatheria</taxon>
        <taxon>Artiodactyla</taxon>
        <taxon>Ruminantia</taxon>
        <taxon>Pecora</taxon>
        <taxon>Cervidae</taxon>
        <taxon>Odocoileinae</taxon>
        <taxon>Rangifer</taxon>
    </lineage>
</organism>
<evidence type="ECO:0000313" key="3">
    <source>
        <dbReference type="Proteomes" id="UP001176941"/>
    </source>
</evidence>
<dbReference type="Proteomes" id="UP001176941">
    <property type="component" value="Chromosome 32"/>
</dbReference>
<accession>A0ABN8ZGZ4</accession>
<keyword evidence="3" id="KW-1185">Reference proteome</keyword>
<feature type="region of interest" description="Disordered" evidence="1">
    <location>
        <begin position="81"/>
        <end position="126"/>
    </location>
</feature>
<dbReference type="EMBL" id="OX459968">
    <property type="protein sequence ID" value="CAI9172266.1"/>
    <property type="molecule type" value="Genomic_DNA"/>
</dbReference>
<reference evidence="2" key="1">
    <citation type="submission" date="2023-04" db="EMBL/GenBank/DDBJ databases">
        <authorList>
            <consortium name="ELIXIR-Norway"/>
        </authorList>
    </citation>
    <scope>NUCLEOTIDE SEQUENCE [LARGE SCALE GENOMIC DNA]</scope>
</reference>
<feature type="region of interest" description="Disordered" evidence="1">
    <location>
        <begin position="36"/>
        <end position="57"/>
    </location>
</feature>
<protein>
    <submittedName>
        <fullName evidence="2">Uncharacterized protein</fullName>
    </submittedName>
</protein>
<evidence type="ECO:0000256" key="1">
    <source>
        <dbReference type="SAM" id="MobiDB-lite"/>
    </source>
</evidence>
<gene>
    <name evidence="2" type="ORF">MRATA1EN1_LOCUS21228</name>
</gene>
<feature type="compositionally biased region" description="Polar residues" evidence="1">
    <location>
        <begin position="86"/>
        <end position="99"/>
    </location>
</feature>
<evidence type="ECO:0000313" key="2">
    <source>
        <dbReference type="EMBL" id="CAI9172266.1"/>
    </source>
</evidence>
<proteinExistence type="predicted"/>